<proteinExistence type="predicted"/>
<dbReference type="EMBL" id="HBJA01104087">
    <property type="protein sequence ID" value="CAE0824634.1"/>
    <property type="molecule type" value="Transcribed_RNA"/>
</dbReference>
<sequence length="132" mass="14527">MPLQVPLACNACGADALHCVLWFFAVPFQATAGQLRRPPTAQKPKKHADVGRMSTAFMSMRHGPHTRNDTRYTQTKGNAGNECGPEPVLGERNLKGRPVDHRIAQDVRGAVRAATTMDDPKEEPVGDDRQRQ</sequence>
<organism evidence="2">
    <name type="scientific">Eutreptiella gymnastica</name>
    <dbReference type="NCBI Taxonomy" id="73025"/>
    <lineage>
        <taxon>Eukaryota</taxon>
        <taxon>Discoba</taxon>
        <taxon>Euglenozoa</taxon>
        <taxon>Euglenida</taxon>
        <taxon>Spirocuta</taxon>
        <taxon>Euglenophyceae</taxon>
        <taxon>Eutreptiales</taxon>
        <taxon>Eutreptiaceae</taxon>
        <taxon>Eutreptiella</taxon>
    </lineage>
</organism>
<gene>
    <name evidence="2" type="ORF">EGYM00163_LOCUS35869</name>
</gene>
<feature type="region of interest" description="Disordered" evidence="1">
    <location>
        <begin position="57"/>
        <end position="132"/>
    </location>
</feature>
<protein>
    <submittedName>
        <fullName evidence="2">Uncharacterized protein</fullName>
    </submittedName>
</protein>
<reference evidence="2" key="1">
    <citation type="submission" date="2021-01" db="EMBL/GenBank/DDBJ databases">
        <authorList>
            <person name="Corre E."/>
            <person name="Pelletier E."/>
            <person name="Niang G."/>
            <person name="Scheremetjew M."/>
            <person name="Finn R."/>
            <person name="Kale V."/>
            <person name="Holt S."/>
            <person name="Cochrane G."/>
            <person name="Meng A."/>
            <person name="Brown T."/>
            <person name="Cohen L."/>
        </authorList>
    </citation>
    <scope>NUCLEOTIDE SEQUENCE</scope>
    <source>
        <strain evidence="2">CCMP1594</strain>
    </source>
</reference>
<accession>A0A7S4G439</accession>
<feature type="compositionally biased region" description="Basic and acidic residues" evidence="1">
    <location>
        <begin position="92"/>
        <end position="105"/>
    </location>
</feature>
<evidence type="ECO:0000256" key="1">
    <source>
        <dbReference type="SAM" id="MobiDB-lite"/>
    </source>
</evidence>
<dbReference type="AlphaFoldDB" id="A0A7S4G439"/>
<feature type="compositionally biased region" description="Basic and acidic residues" evidence="1">
    <location>
        <begin position="118"/>
        <end position="132"/>
    </location>
</feature>
<name>A0A7S4G439_9EUGL</name>
<evidence type="ECO:0000313" key="2">
    <source>
        <dbReference type="EMBL" id="CAE0824634.1"/>
    </source>
</evidence>